<dbReference type="EMBL" id="LAZR01044266">
    <property type="protein sequence ID" value="KKL05084.1"/>
    <property type="molecule type" value="Genomic_DNA"/>
</dbReference>
<name>A0A0F9A6A6_9ZZZZ</name>
<evidence type="ECO:0000313" key="2">
    <source>
        <dbReference type="EMBL" id="KKL05084.1"/>
    </source>
</evidence>
<feature type="compositionally biased region" description="Basic and acidic residues" evidence="1">
    <location>
        <begin position="83"/>
        <end position="97"/>
    </location>
</feature>
<dbReference type="AlphaFoldDB" id="A0A0F9A6A6"/>
<organism evidence="2">
    <name type="scientific">marine sediment metagenome</name>
    <dbReference type="NCBI Taxonomy" id="412755"/>
    <lineage>
        <taxon>unclassified sequences</taxon>
        <taxon>metagenomes</taxon>
        <taxon>ecological metagenomes</taxon>
    </lineage>
</organism>
<accession>A0A0F9A6A6</accession>
<comment type="caution">
    <text evidence="2">The sequence shown here is derived from an EMBL/GenBank/DDBJ whole genome shotgun (WGS) entry which is preliminary data.</text>
</comment>
<evidence type="ECO:0000256" key="1">
    <source>
        <dbReference type="SAM" id="MobiDB-lite"/>
    </source>
</evidence>
<feature type="region of interest" description="Disordered" evidence="1">
    <location>
        <begin position="68"/>
        <end position="97"/>
    </location>
</feature>
<proteinExistence type="predicted"/>
<protein>
    <submittedName>
        <fullName evidence="2">Uncharacterized protein</fullName>
    </submittedName>
</protein>
<reference evidence="2" key="1">
    <citation type="journal article" date="2015" name="Nature">
        <title>Complex archaea that bridge the gap between prokaryotes and eukaryotes.</title>
        <authorList>
            <person name="Spang A."/>
            <person name="Saw J.H."/>
            <person name="Jorgensen S.L."/>
            <person name="Zaremba-Niedzwiedzka K."/>
            <person name="Martijn J."/>
            <person name="Lind A.E."/>
            <person name="van Eijk R."/>
            <person name="Schleper C."/>
            <person name="Guy L."/>
            <person name="Ettema T.J."/>
        </authorList>
    </citation>
    <scope>NUCLEOTIDE SEQUENCE</scope>
</reference>
<gene>
    <name evidence="2" type="ORF">LCGC14_2609630</name>
</gene>
<feature type="non-terminal residue" evidence="2">
    <location>
        <position position="97"/>
    </location>
</feature>
<sequence>MKCKNCEHQFGIHHNSKWCQQSGCFCKQFTPSQNKGCGKRFAVIENIHIPCGLHLCPSCKLKPTNECQISSSNHSSIDDDKDPDSLKRLDEKGTNTS</sequence>